<dbReference type="SUPFAM" id="SSF52540">
    <property type="entry name" value="P-loop containing nucleoside triphosphate hydrolases"/>
    <property type="match status" value="1"/>
</dbReference>
<dbReference type="OMA" id="GYRHSFG"/>
<sequence>MAAPKETFEEGTIPVASGKLRATLQDLENVRLDIAVTGGSGSGKSTFVNVIRGLGDEDQGSAKTGVVEIITDPTPYPHPKFPNVIIWDLPGVETPLMEANKYLDKLLPSRYDFFLIMVSERFTTSHAQLACAIQDQGKPFYFVRSKVDIDMAASRQRRPTTFSEEGVLCEIRAKCCTELEDEGVMDPEVFLLSMFELGKYDFQLLIEIIEKDMDAQKHHAFLVALPNVSQAILEKKQATLKQHIWLVATVACSSNPQPVPGVRGVACDLSQLLRSLDTYRRSFGLDSTSLCKLAQQTGQPLRVMQSAILGPSSEVTEAQVIQLLAEATQGPTGVFAKELSSVPVLGVVASCGYSFAVVYQMLRTYLTGAAKNAQRVMKRAFHSSL</sequence>
<dbReference type="KEGG" id="mdo:103103633"/>
<dbReference type="FunFam" id="3.40.50.300:FF:000541">
    <property type="entry name" value="Immunity related GTPase M"/>
    <property type="match status" value="1"/>
</dbReference>
<keyword evidence="4" id="KW-0342">GTP-binding</keyword>
<dbReference type="InterPro" id="IPR030385">
    <property type="entry name" value="G_IRG_dom"/>
</dbReference>
<dbReference type="InterPro" id="IPR027417">
    <property type="entry name" value="P-loop_NTPase"/>
</dbReference>
<evidence type="ECO:0000256" key="2">
    <source>
        <dbReference type="ARBA" id="ARBA00022741"/>
    </source>
</evidence>
<dbReference type="Proteomes" id="UP000002280">
    <property type="component" value="Chromosome 4"/>
</dbReference>
<dbReference type="GO" id="GO:0005525">
    <property type="term" value="F:GTP binding"/>
    <property type="evidence" value="ECO:0007669"/>
    <property type="project" value="UniProtKB-KW"/>
</dbReference>
<keyword evidence="2" id="KW-0547">Nucleotide-binding</keyword>
<dbReference type="AlphaFoldDB" id="F6RL76"/>
<dbReference type="InParanoid" id="F6RL76"/>
<evidence type="ECO:0000259" key="5">
    <source>
        <dbReference type="PROSITE" id="PS51716"/>
    </source>
</evidence>
<organism evidence="6 7">
    <name type="scientific">Monodelphis domestica</name>
    <name type="common">Gray short-tailed opossum</name>
    <dbReference type="NCBI Taxonomy" id="13616"/>
    <lineage>
        <taxon>Eukaryota</taxon>
        <taxon>Metazoa</taxon>
        <taxon>Chordata</taxon>
        <taxon>Craniata</taxon>
        <taxon>Vertebrata</taxon>
        <taxon>Euteleostomi</taxon>
        <taxon>Mammalia</taxon>
        <taxon>Metatheria</taxon>
        <taxon>Didelphimorphia</taxon>
        <taxon>Didelphidae</taxon>
        <taxon>Monodelphis</taxon>
    </lineage>
</organism>
<dbReference type="GO" id="GO:0016020">
    <property type="term" value="C:membrane"/>
    <property type="evidence" value="ECO:0007669"/>
    <property type="project" value="InterPro"/>
</dbReference>
<dbReference type="PANTHER" id="PTHR32341:SF17">
    <property type="entry name" value="IRG-TYPE G DOMAIN-CONTAINING PROTEIN"/>
    <property type="match status" value="1"/>
</dbReference>
<name>F6RL76_MONDO</name>
<dbReference type="STRING" id="13616.ENSMODP00000026055"/>
<evidence type="ECO:0000256" key="1">
    <source>
        <dbReference type="ARBA" id="ARBA00005429"/>
    </source>
</evidence>
<dbReference type="Pfam" id="PF05049">
    <property type="entry name" value="IIGP"/>
    <property type="match status" value="1"/>
</dbReference>
<comment type="similarity">
    <text evidence="1">Belongs to the TRAFAC class dynamin-like GTPase superfamily. IRG family.</text>
</comment>
<reference evidence="6" key="2">
    <citation type="submission" date="2025-08" db="UniProtKB">
        <authorList>
            <consortium name="Ensembl"/>
        </authorList>
    </citation>
    <scope>IDENTIFICATION</scope>
</reference>
<dbReference type="eggNOG" id="ENOG502QS9R">
    <property type="taxonomic scope" value="Eukaryota"/>
</dbReference>
<keyword evidence="3" id="KW-0378">Hydrolase</keyword>
<dbReference type="InterPro" id="IPR007743">
    <property type="entry name" value="Immunity-related_GTPase-like"/>
</dbReference>
<dbReference type="PANTHER" id="PTHR32341">
    <property type="entry name" value="INTERFERON-INDUCIBLE GTPASE"/>
    <property type="match status" value="1"/>
</dbReference>
<evidence type="ECO:0000313" key="7">
    <source>
        <dbReference type="Proteomes" id="UP000002280"/>
    </source>
</evidence>
<protein>
    <submittedName>
        <fullName evidence="6">Immunity related GTPase cinema</fullName>
    </submittedName>
</protein>
<dbReference type="PROSITE" id="PS51716">
    <property type="entry name" value="G_IRG"/>
    <property type="match status" value="1"/>
</dbReference>
<dbReference type="Gene3D" id="3.40.50.300">
    <property type="entry name" value="P-loop containing nucleotide triphosphate hydrolases"/>
    <property type="match status" value="1"/>
</dbReference>
<dbReference type="Ensembl" id="ENSMODT00000026520.3">
    <property type="protein sequence ID" value="ENSMODP00000026055.2"/>
    <property type="gene ID" value="ENSMODG00000020833.3"/>
</dbReference>
<feature type="domain" description="IRG-type G" evidence="5">
    <location>
        <begin position="30"/>
        <end position="212"/>
    </location>
</feature>
<reference evidence="6 7" key="1">
    <citation type="journal article" date="2007" name="Nature">
        <title>Genome of the marsupial Monodelphis domestica reveals innovation in non-coding sequences.</title>
        <authorList>
            <person name="Mikkelsen T.S."/>
            <person name="Wakefield M.J."/>
            <person name="Aken B."/>
            <person name="Amemiya C.T."/>
            <person name="Chang J.L."/>
            <person name="Duke S."/>
            <person name="Garber M."/>
            <person name="Gentles A.J."/>
            <person name="Goodstadt L."/>
            <person name="Heger A."/>
            <person name="Jurka J."/>
            <person name="Kamal M."/>
            <person name="Mauceli E."/>
            <person name="Searle S.M."/>
            <person name="Sharpe T."/>
            <person name="Baker M.L."/>
            <person name="Batzer M.A."/>
            <person name="Benos P.V."/>
            <person name="Belov K."/>
            <person name="Clamp M."/>
            <person name="Cook A."/>
            <person name="Cuff J."/>
            <person name="Das R."/>
            <person name="Davidow L."/>
            <person name="Deakin J.E."/>
            <person name="Fazzari M.J."/>
            <person name="Glass J.L."/>
            <person name="Grabherr M."/>
            <person name="Greally J.M."/>
            <person name="Gu W."/>
            <person name="Hore T.A."/>
            <person name="Huttley G.A."/>
            <person name="Kleber M."/>
            <person name="Jirtle R.L."/>
            <person name="Koina E."/>
            <person name="Lee J.T."/>
            <person name="Mahony S."/>
            <person name="Marra M.A."/>
            <person name="Miller R.D."/>
            <person name="Nicholls R.D."/>
            <person name="Oda M."/>
            <person name="Papenfuss A.T."/>
            <person name="Parra Z.E."/>
            <person name="Pollock D.D."/>
            <person name="Ray D.A."/>
            <person name="Schein J.E."/>
            <person name="Speed T.P."/>
            <person name="Thompson K."/>
            <person name="VandeBerg J.L."/>
            <person name="Wade C.M."/>
            <person name="Walker J.A."/>
            <person name="Waters P.D."/>
            <person name="Webber C."/>
            <person name="Weidman J.R."/>
            <person name="Xie X."/>
            <person name="Zody M.C."/>
            <person name="Baldwin J."/>
            <person name="Abdouelleil A."/>
            <person name="Abdulkadir J."/>
            <person name="Abebe A."/>
            <person name="Abera B."/>
            <person name="Abreu J."/>
            <person name="Acer S.C."/>
            <person name="Aftuck L."/>
            <person name="Alexander A."/>
            <person name="An P."/>
            <person name="Anderson E."/>
            <person name="Anderson S."/>
            <person name="Arachi H."/>
            <person name="Azer M."/>
            <person name="Bachantsang P."/>
            <person name="Barry A."/>
            <person name="Bayul T."/>
            <person name="Berlin A."/>
            <person name="Bessette D."/>
            <person name="Bloom T."/>
            <person name="Bloom T."/>
            <person name="Boguslavskiy L."/>
            <person name="Bonnet C."/>
            <person name="Boukhgalter B."/>
            <person name="Bourzgui I."/>
            <person name="Brown A."/>
            <person name="Cahill P."/>
            <person name="Channer S."/>
            <person name="Cheshatsang Y."/>
            <person name="Chuda L."/>
            <person name="Citroen M."/>
            <person name="Collymore A."/>
            <person name="Cooke P."/>
            <person name="Costello M."/>
            <person name="D'Aco K."/>
            <person name="Daza R."/>
            <person name="De Haan G."/>
            <person name="DeGray S."/>
            <person name="DeMaso C."/>
            <person name="Dhargay N."/>
            <person name="Dooley K."/>
            <person name="Dooley E."/>
            <person name="Doricent M."/>
            <person name="Dorje P."/>
            <person name="Dorjee K."/>
            <person name="Dupes A."/>
            <person name="Elong R."/>
            <person name="Falk J."/>
            <person name="Farina A."/>
            <person name="Faro S."/>
            <person name="Ferguson D."/>
            <person name="Fisher S."/>
            <person name="Foley C.D."/>
            <person name="Franke A."/>
            <person name="Friedrich D."/>
            <person name="Gadbois L."/>
            <person name="Gearin G."/>
            <person name="Gearin C.R."/>
            <person name="Giannoukos G."/>
            <person name="Goode T."/>
            <person name="Graham J."/>
            <person name="Grandbois E."/>
            <person name="Grewal S."/>
            <person name="Gyaltsen K."/>
            <person name="Hafez N."/>
            <person name="Hagos B."/>
            <person name="Hall J."/>
            <person name="Henson C."/>
            <person name="Hollinger A."/>
            <person name="Honan T."/>
            <person name="Huard M.D."/>
            <person name="Hughes L."/>
            <person name="Hurhula B."/>
            <person name="Husby M.E."/>
            <person name="Kamat A."/>
            <person name="Kanga B."/>
            <person name="Kashin S."/>
            <person name="Khazanovich D."/>
            <person name="Kisner P."/>
            <person name="Lance K."/>
            <person name="Lara M."/>
            <person name="Lee W."/>
            <person name="Lennon N."/>
            <person name="Letendre F."/>
            <person name="LeVine R."/>
            <person name="Lipovsky A."/>
            <person name="Liu X."/>
            <person name="Liu J."/>
            <person name="Liu S."/>
            <person name="Lokyitsang T."/>
            <person name="Lokyitsang Y."/>
            <person name="Lubonja R."/>
            <person name="Lui A."/>
            <person name="MacDonald P."/>
            <person name="Magnisalis V."/>
            <person name="Maru K."/>
            <person name="Matthews C."/>
            <person name="McCusker W."/>
            <person name="McDonough S."/>
            <person name="Mehta T."/>
            <person name="Meldrim J."/>
            <person name="Meneus L."/>
            <person name="Mihai O."/>
            <person name="Mihalev A."/>
            <person name="Mihova T."/>
            <person name="Mittelman R."/>
            <person name="Mlenga V."/>
            <person name="Montmayeur A."/>
            <person name="Mulrain L."/>
            <person name="Navidi A."/>
            <person name="Naylor J."/>
            <person name="Negash T."/>
            <person name="Nguyen T."/>
            <person name="Nguyen N."/>
            <person name="Nicol R."/>
            <person name="Norbu C."/>
            <person name="Norbu N."/>
            <person name="Novod N."/>
            <person name="O'Neill B."/>
            <person name="Osman S."/>
            <person name="Markiewicz E."/>
            <person name="Oyono O.L."/>
            <person name="Patti C."/>
            <person name="Phunkhang P."/>
            <person name="Pierre F."/>
            <person name="Priest M."/>
            <person name="Raghuraman S."/>
            <person name="Rege F."/>
            <person name="Reyes R."/>
            <person name="Rise C."/>
            <person name="Rogov P."/>
            <person name="Ross K."/>
            <person name="Ryan E."/>
            <person name="Settipalli S."/>
            <person name="Shea T."/>
            <person name="Sherpa N."/>
            <person name="Shi L."/>
            <person name="Shih D."/>
            <person name="Sparrow T."/>
            <person name="Spaulding J."/>
            <person name="Stalker J."/>
            <person name="Stange-Thomann N."/>
            <person name="Stavropoulos S."/>
            <person name="Stone C."/>
            <person name="Strader C."/>
            <person name="Tesfaye S."/>
            <person name="Thomson T."/>
            <person name="Thoulutsang Y."/>
            <person name="Thoulutsang D."/>
            <person name="Topham K."/>
            <person name="Topping I."/>
            <person name="Tsamla T."/>
            <person name="Vassiliev H."/>
            <person name="Vo A."/>
            <person name="Wangchuk T."/>
            <person name="Wangdi T."/>
            <person name="Weiand M."/>
            <person name="Wilkinson J."/>
            <person name="Wilson A."/>
            <person name="Yadav S."/>
            <person name="Young G."/>
            <person name="Yu Q."/>
            <person name="Zembek L."/>
            <person name="Zhong D."/>
            <person name="Zimmer A."/>
            <person name="Zwirko Z."/>
            <person name="Jaffe D.B."/>
            <person name="Alvarez P."/>
            <person name="Brockman W."/>
            <person name="Butler J."/>
            <person name="Chin C."/>
            <person name="Gnerre S."/>
            <person name="MacCallum I."/>
            <person name="Graves J.A."/>
            <person name="Ponting C.P."/>
            <person name="Breen M."/>
            <person name="Samollow P.B."/>
            <person name="Lander E.S."/>
            <person name="Lindblad-Toh K."/>
        </authorList>
    </citation>
    <scope>NUCLEOTIDE SEQUENCE [LARGE SCALE GENOMIC DNA]</scope>
</reference>
<dbReference type="Bgee" id="ENSMODG00000020833">
    <property type="expression patterns" value="Expressed in spermatid and 3 other cell types or tissues"/>
</dbReference>
<reference evidence="6" key="3">
    <citation type="submission" date="2025-09" db="UniProtKB">
        <authorList>
            <consortium name="Ensembl"/>
        </authorList>
    </citation>
    <scope>IDENTIFICATION</scope>
</reference>
<evidence type="ECO:0000256" key="3">
    <source>
        <dbReference type="ARBA" id="ARBA00022801"/>
    </source>
</evidence>
<proteinExistence type="inferred from homology"/>
<evidence type="ECO:0000313" key="6">
    <source>
        <dbReference type="Ensembl" id="ENSMODP00000026055.2"/>
    </source>
</evidence>
<dbReference type="HOGENOM" id="CLU_015342_2_0_1"/>
<dbReference type="InterPro" id="IPR051515">
    <property type="entry name" value="IRG"/>
</dbReference>
<keyword evidence="7" id="KW-1185">Reference proteome</keyword>
<dbReference type="GeneTree" id="ENSGT00950000183007"/>
<dbReference type="GO" id="GO:0003924">
    <property type="term" value="F:GTPase activity"/>
    <property type="evidence" value="ECO:0000318"/>
    <property type="project" value="GO_Central"/>
</dbReference>
<accession>F6RL76</accession>
<evidence type="ECO:0000256" key="4">
    <source>
        <dbReference type="ARBA" id="ARBA00023134"/>
    </source>
</evidence>